<feature type="region of interest" description="Disordered" evidence="1">
    <location>
        <begin position="21"/>
        <end position="353"/>
    </location>
</feature>
<gene>
    <name evidence="2" type="ORF">MUK42_00103</name>
</gene>
<feature type="compositionally biased region" description="Polar residues" evidence="1">
    <location>
        <begin position="163"/>
        <end position="176"/>
    </location>
</feature>
<dbReference type="PANTHER" id="PTHR33472">
    <property type="entry name" value="OS01G0106600 PROTEIN"/>
    <property type="match status" value="1"/>
</dbReference>
<dbReference type="AlphaFoldDB" id="A0A9E7FD34"/>
<reference evidence="2" key="1">
    <citation type="submission" date="2022-05" db="EMBL/GenBank/DDBJ databases">
        <title>The Musa troglodytarum L. genome provides insights into the mechanism of non-climacteric behaviour and enrichment of carotenoids.</title>
        <authorList>
            <person name="Wang J."/>
        </authorList>
    </citation>
    <scope>NUCLEOTIDE SEQUENCE</scope>
    <source>
        <tissue evidence="2">Leaf</tissue>
    </source>
</reference>
<evidence type="ECO:0000256" key="1">
    <source>
        <dbReference type="SAM" id="MobiDB-lite"/>
    </source>
</evidence>
<dbReference type="PANTHER" id="PTHR33472:SF28">
    <property type="entry name" value="BROMO AND FHA DOMAIN-CONTAINING PROTEIN DDB_G0267958"/>
    <property type="match status" value="1"/>
</dbReference>
<dbReference type="OrthoDB" id="782725at2759"/>
<protein>
    <submittedName>
        <fullName evidence="2">Uncharacterized protein</fullName>
    </submittedName>
</protein>
<evidence type="ECO:0000313" key="3">
    <source>
        <dbReference type="Proteomes" id="UP001055439"/>
    </source>
</evidence>
<name>A0A9E7FD34_9LILI</name>
<feature type="compositionally biased region" description="Basic and acidic residues" evidence="1">
    <location>
        <begin position="306"/>
        <end position="332"/>
    </location>
</feature>
<proteinExistence type="predicted"/>
<feature type="compositionally biased region" description="Polar residues" evidence="1">
    <location>
        <begin position="268"/>
        <end position="285"/>
    </location>
</feature>
<feature type="compositionally biased region" description="Acidic residues" evidence="1">
    <location>
        <begin position="197"/>
        <end position="211"/>
    </location>
</feature>
<dbReference type="Proteomes" id="UP001055439">
    <property type="component" value="Chromosome 3"/>
</dbReference>
<sequence>MADRPKWQQPFRLWFPYWKPPSKAQAQAPPPTRPPGALASPPSRVILLRQQPSPSTRSLSRSSSSSPPPVSRTEAPAPSPAVSPSSSPGVPQPQQWPEEASSTSPSPAQGVPRPHEAPSTQEVASISPSPSRDTPQPPQPPSTQQAIRALNSKSVIEPLDPSNRANPNEPETNPSELPQAAELTRSQQKLVERNPTEDDEENTNIEIEITEEMSPIGQETESPYASTEEPKSTTEPDPGPTETRDSTTQEDTNGIGGKGNTDAPPASPTTVADNLQTQKSNSGHSQHAGGRIIDLAGKNQGASMRIGHETPSKPDLQKVNEIDTHTSADINRKSQPLGERSRRTGDEVPSITSVNSNVQSINNSILHESSCSQKDPGVYFIFYSKPAFDTRGVSLIRTPARALPRQPHIRKKQSRSVEEKSQTSHCSA</sequence>
<organism evidence="2 3">
    <name type="scientific">Musa troglodytarum</name>
    <name type="common">fe'i banana</name>
    <dbReference type="NCBI Taxonomy" id="320322"/>
    <lineage>
        <taxon>Eukaryota</taxon>
        <taxon>Viridiplantae</taxon>
        <taxon>Streptophyta</taxon>
        <taxon>Embryophyta</taxon>
        <taxon>Tracheophyta</taxon>
        <taxon>Spermatophyta</taxon>
        <taxon>Magnoliopsida</taxon>
        <taxon>Liliopsida</taxon>
        <taxon>Zingiberales</taxon>
        <taxon>Musaceae</taxon>
        <taxon>Musa</taxon>
    </lineage>
</organism>
<evidence type="ECO:0000313" key="2">
    <source>
        <dbReference type="EMBL" id="URD92947.1"/>
    </source>
</evidence>
<feature type="region of interest" description="Disordered" evidence="1">
    <location>
        <begin position="399"/>
        <end position="428"/>
    </location>
</feature>
<dbReference type="EMBL" id="CP097505">
    <property type="protein sequence ID" value="URD92947.1"/>
    <property type="molecule type" value="Genomic_DNA"/>
</dbReference>
<keyword evidence="3" id="KW-1185">Reference proteome</keyword>
<accession>A0A9E7FD34</accession>
<feature type="compositionally biased region" description="Low complexity" evidence="1">
    <location>
        <begin position="52"/>
        <end position="108"/>
    </location>
</feature>